<organism evidence="2 3">
    <name type="scientific">Viridothelium virens</name>
    <name type="common">Speckled blister lichen</name>
    <name type="synonym">Trypethelium virens</name>
    <dbReference type="NCBI Taxonomy" id="1048519"/>
    <lineage>
        <taxon>Eukaryota</taxon>
        <taxon>Fungi</taxon>
        <taxon>Dikarya</taxon>
        <taxon>Ascomycota</taxon>
        <taxon>Pezizomycotina</taxon>
        <taxon>Dothideomycetes</taxon>
        <taxon>Dothideomycetes incertae sedis</taxon>
        <taxon>Trypetheliales</taxon>
        <taxon>Trypetheliaceae</taxon>
        <taxon>Viridothelium</taxon>
    </lineage>
</organism>
<accession>A0A6A6GVA1</accession>
<evidence type="ECO:0008006" key="4">
    <source>
        <dbReference type="Google" id="ProtNLM"/>
    </source>
</evidence>
<evidence type="ECO:0000256" key="1">
    <source>
        <dbReference type="SAM" id="SignalP"/>
    </source>
</evidence>
<evidence type="ECO:0000313" key="3">
    <source>
        <dbReference type="Proteomes" id="UP000800092"/>
    </source>
</evidence>
<keyword evidence="1" id="KW-0732">Signal</keyword>
<gene>
    <name evidence="2" type="ORF">EV356DRAFT_510736</name>
</gene>
<sequence length="106" mass="11854">MIKISSISHVILLQSLVNQSLCLACNDEEKTQSSLTLPSKFRHMLNVMPLTILTTTFPTPEPARRCVLRHKGPGYGGCLDIILGIVSRKTYHTAAVCKLIFMNKLW</sequence>
<protein>
    <recommendedName>
        <fullName evidence="4">Secreted protein</fullName>
    </recommendedName>
</protein>
<reference evidence="2" key="1">
    <citation type="journal article" date="2020" name="Stud. Mycol.">
        <title>101 Dothideomycetes genomes: a test case for predicting lifestyles and emergence of pathogens.</title>
        <authorList>
            <person name="Haridas S."/>
            <person name="Albert R."/>
            <person name="Binder M."/>
            <person name="Bloem J."/>
            <person name="Labutti K."/>
            <person name="Salamov A."/>
            <person name="Andreopoulos B."/>
            <person name="Baker S."/>
            <person name="Barry K."/>
            <person name="Bills G."/>
            <person name="Bluhm B."/>
            <person name="Cannon C."/>
            <person name="Castanera R."/>
            <person name="Culley D."/>
            <person name="Daum C."/>
            <person name="Ezra D."/>
            <person name="Gonzalez J."/>
            <person name="Henrissat B."/>
            <person name="Kuo A."/>
            <person name="Liang C."/>
            <person name="Lipzen A."/>
            <person name="Lutzoni F."/>
            <person name="Magnuson J."/>
            <person name="Mondo S."/>
            <person name="Nolan M."/>
            <person name="Ohm R."/>
            <person name="Pangilinan J."/>
            <person name="Park H.-J."/>
            <person name="Ramirez L."/>
            <person name="Alfaro M."/>
            <person name="Sun H."/>
            <person name="Tritt A."/>
            <person name="Yoshinaga Y."/>
            <person name="Zwiers L.-H."/>
            <person name="Turgeon B."/>
            <person name="Goodwin S."/>
            <person name="Spatafora J."/>
            <person name="Crous P."/>
            <person name="Grigoriev I."/>
        </authorList>
    </citation>
    <scope>NUCLEOTIDE SEQUENCE</scope>
    <source>
        <strain evidence="2">Tuck. ex Michener</strain>
    </source>
</reference>
<evidence type="ECO:0000313" key="2">
    <source>
        <dbReference type="EMBL" id="KAF2229549.1"/>
    </source>
</evidence>
<name>A0A6A6GVA1_VIRVR</name>
<proteinExistence type="predicted"/>
<dbReference type="AlphaFoldDB" id="A0A6A6GVA1"/>
<dbReference type="EMBL" id="ML991860">
    <property type="protein sequence ID" value="KAF2229549.1"/>
    <property type="molecule type" value="Genomic_DNA"/>
</dbReference>
<feature type="signal peptide" evidence="1">
    <location>
        <begin position="1"/>
        <end position="24"/>
    </location>
</feature>
<dbReference type="Proteomes" id="UP000800092">
    <property type="component" value="Unassembled WGS sequence"/>
</dbReference>
<keyword evidence="3" id="KW-1185">Reference proteome</keyword>
<feature type="chain" id="PRO_5025523662" description="Secreted protein" evidence="1">
    <location>
        <begin position="25"/>
        <end position="106"/>
    </location>
</feature>